<proteinExistence type="predicted"/>
<sequence>MRLPWATSACGLAWGPLVLGLVGLLAVSQPQVVPPYGSENRTCRDQEKEYYELRHRICCSRCPPEGHCPPRKNGCWRRAWETLDITCRSWDWPSPLGLLFSYLSEREPEGHWQDDGEPERLRLNAAAAATQFVPHVLKIPTMSSGTT</sequence>
<gene>
    <name evidence="2" type="ORF">P7K49_019160</name>
</gene>
<feature type="chain" id="PRO_5046343905" evidence="1">
    <location>
        <begin position="21"/>
        <end position="147"/>
    </location>
</feature>
<dbReference type="InterPro" id="IPR017349">
    <property type="entry name" value="TNFR_3_LTBR"/>
</dbReference>
<keyword evidence="3" id="KW-1185">Reference proteome</keyword>
<organism evidence="2 3">
    <name type="scientific">Saguinus oedipus</name>
    <name type="common">Cotton-top tamarin</name>
    <name type="synonym">Oedipomidas oedipus</name>
    <dbReference type="NCBI Taxonomy" id="9490"/>
    <lineage>
        <taxon>Eukaryota</taxon>
        <taxon>Metazoa</taxon>
        <taxon>Chordata</taxon>
        <taxon>Craniata</taxon>
        <taxon>Vertebrata</taxon>
        <taxon>Euteleostomi</taxon>
        <taxon>Mammalia</taxon>
        <taxon>Eutheria</taxon>
        <taxon>Euarchontoglires</taxon>
        <taxon>Primates</taxon>
        <taxon>Haplorrhini</taxon>
        <taxon>Platyrrhini</taxon>
        <taxon>Cebidae</taxon>
        <taxon>Callitrichinae</taxon>
        <taxon>Saguinus</taxon>
    </lineage>
</organism>
<comment type="caution">
    <text evidence="2">The sequence shown here is derived from an EMBL/GenBank/DDBJ whole genome shotgun (WGS) entry which is preliminary data.</text>
</comment>
<keyword evidence="1" id="KW-0732">Signal</keyword>
<feature type="signal peptide" evidence="1">
    <location>
        <begin position="1"/>
        <end position="20"/>
    </location>
</feature>
<protein>
    <submittedName>
        <fullName evidence="2">Uncharacterized protein</fullName>
    </submittedName>
</protein>
<dbReference type="PANTHER" id="PTHR47607:SF1">
    <property type="entry name" value="TUMOR NECROSIS FACTOR RECEPTOR SUPERFAMILY MEMBER 3"/>
    <property type="match status" value="1"/>
</dbReference>
<evidence type="ECO:0000313" key="3">
    <source>
        <dbReference type="Proteomes" id="UP001266305"/>
    </source>
</evidence>
<reference evidence="2 3" key="1">
    <citation type="submission" date="2023-05" db="EMBL/GenBank/DDBJ databases">
        <title>B98-5 Cell Line De Novo Hybrid Assembly: An Optical Mapping Approach.</title>
        <authorList>
            <person name="Kananen K."/>
            <person name="Auerbach J.A."/>
            <person name="Kautto E."/>
            <person name="Blachly J.S."/>
        </authorList>
    </citation>
    <scope>NUCLEOTIDE SEQUENCE [LARGE SCALE GENOMIC DNA]</scope>
    <source>
        <strain evidence="2">B95-8</strain>
        <tissue evidence="2">Cell line</tissue>
    </source>
</reference>
<evidence type="ECO:0000313" key="2">
    <source>
        <dbReference type="EMBL" id="KAK2101494.1"/>
    </source>
</evidence>
<accession>A0ABQ9UWL4</accession>
<dbReference type="PANTHER" id="PTHR47607">
    <property type="entry name" value="TUMOR NECROSIS FACTOR RECEPTOR SUBFAMILY MEMBER 3"/>
    <property type="match status" value="1"/>
</dbReference>
<name>A0ABQ9UWL4_SAGOE</name>
<dbReference type="EMBL" id="JASSZA010000009">
    <property type="protein sequence ID" value="KAK2101494.1"/>
    <property type="molecule type" value="Genomic_DNA"/>
</dbReference>
<dbReference type="Proteomes" id="UP001266305">
    <property type="component" value="Unassembled WGS sequence"/>
</dbReference>
<evidence type="ECO:0000256" key="1">
    <source>
        <dbReference type="SAM" id="SignalP"/>
    </source>
</evidence>